<feature type="compositionally biased region" description="Polar residues" evidence="2">
    <location>
        <begin position="1265"/>
        <end position="1290"/>
    </location>
</feature>
<feature type="coiled-coil region" evidence="1">
    <location>
        <begin position="507"/>
        <end position="629"/>
    </location>
</feature>
<feature type="coiled-coil region" evidence="1">
    <location>
        <begin position="152"/>
        <end position="225"/>
    </location>
</feature>
<dbReference type="GO" id="GO:0017056">
    <property type="term" value="F:structural constituent of nuclear pore"/>
    <property type="evidence" value="ECO:0007669"/>
    <property type="project" value="TreeGrafter"/>
</dbReference>
<dbReference type="GO" id="GO:0006406">
    <property type="term" value="P:mRNA export from nucleus"/>
    <property type="evidence" value="ECO:0007669"/>
    <property type="project" value="TreeGrafter"/>
</dbReference>
<feature type="coiled-coil region" evidence="1">
    <location>
        <begin position="938"/>
        <end position="1025"/>
    </location>
</feature>
<dbReference type="EMBL" id="MTYJ01000032">
    <property type="protein sequence ID" value="OQV20219.1"/>
    <property type="molecule type" value="Genomic_DNA"/>
</dbReference>
<feature type="compositionally biased region" description="Low complexity" evidence="2">
    <location>
        <begin position="1646"/>
        <end position="1658"/>
    </location>
</feature>
<feature type="compositionally biased region" description="Polar residues" evidence="2">
    <location>
        <begin position="1362"/>
        <end position="1371"/>
    </location>
</feature>
<dbReference type="PANTHER" id="PTHR18898:SF2">
    <property type="entry name" value="NUCLEOPROTEIN TPR"/>
    <property type="match status" value="1"/>
</dbReference>
<feature type="compositionally biased region" description="Low complexity" evidence="2">
    <location>
        <begin position="1124"/>
        <end position="1133"/>
    </location>
</feature>
<protein>
    <recommendedName>
        <fullName evidence="5">Nucleoprotein TPR</fullName>
    </recommendedName>
</protein>
<name>A0A1W0WYF0_HYPEX</name>
<feature type="region of interest" description="Disordered" evidence="2">
    <location>
        <begin position="1109"/>
        <end position="1215"/>
    </location>
</feature>
<feature type="region of interest" description="Disordered" evidence="2">
    <location>
        <begin position="1624"/>
        <end position="1710"/>
    </location>
</feature>
<feature type="compositionally biased region" description="Gly residues" evidence="2">
    <location>
        <begin position="1687"/>
        <end position="1698"/>
    </location>
</feature>
<feature type="compositionally biased region" description="Acidic residues" evidence="2">
    <location>
        <begin position="1314"/>
        <end position="1338"/>
    </location>
</feature>
<comment type="caution">
    <text evidence="3">The sequence shown here is derived from an EMBL/GenBank/DDBJ whole genome shotgun (WGS) entry which is preliminary data.</text>
</comment>
<feature type="coiled-coil region" evidence="1">
    <location>
        <begin position="416"/>
        <end position="471"/>
    </location>
</feature>
<feature type="compositionally biased region" description="Polar residues" evidence="2">
    <location>
        <begin position="1197"/>
        <end position="1212"/>
    </location>
</feature>
<sequence length="1710" mass="186974">METNQEPSPAKAAFGRELFRLKFDLTSREHELQSAKVTETQLRKRIEQLISEATLLESSLAERDGRLRTLRSAQEKQIKEFGEQILNLRDAVWTESCKATSLDRQLDKVKEELTASRKELERSEEFRHRLLQDHISQRQSQENVISSLGSRLETLSRDNGRLNDEIVELVEIRELAKKAYEETLKQLEASKSQQSSEIKRKDEQIESLNKELQLAKGHLAQFTTNPTEQFKLITELYGAFVAAQDKIATFEEKEVALVDQQRRGVDAIQEFKDQLIEMRGVTKEYQEALTLAERDLERLKKTGSATVAPVDDALPALDAADVADLRRELELYKSQSMDEEKRKFFSAISRSADQFERLVSLASNEAVVWAFVADHGAESQVAELKKLKHELLIFKSRCHSLSNHNERLSDDWIEIQRTTEAEMERLKLELQAAVLEAGTLKVQVRDVDRVKQTQQEDIARSRADVAELNRQFGLEQLHLQEVIKDLDSERESAGRLRSALSKATFASETLQQERDTLLTEKKALEKDITSLRQSVVQLSEMATNVDAAYWAGEAEKAKAELDRSRAALEEVQGSITDADSFRTLTAECDGLRKGHAAMTAECEELRQTNDELRAVSMSLDGKIQELERRCELELKAHQASVDSFTDTQSELAAAKATIIKQQLLEKQLSTTITSLSQVNEEQQRHYSADSVLIGQERKNSEAWKEAFYHLVETSLTAGGDVPDCRRRRSTGAKDALLHLRTENDIMRKQCTLAKSEYSSVMGSLNSLQRTVQRLQGELRKWMEISSQAEISVDVSLWAKRLDEKKAMLATALEYAQYLRAELLHAKDEIAQNNVLTAQLRSQLDDARTLSESLEARQVELLEAQKKLREELAESNRRFDSDKQRLEIENLKSARALALKQKATELSKMKEHYVTQFNSQKAKHAEELEAKKTETAAVVGELNRTVAEREQEIQRLTANLAEAAKTLSAKETELTEKLKASEKKTLDLLRLKKLMETKLAADTEAAVKLRTDLQEAEEKIRRLEAAAAAHAPNLWAPQLPTAMLDAIASPVVPLVTRRQPTMSGSSSPNIPPPVVRSTAVVTPQSQSTSTVQRVTPVPQLRSVESLFHSALPQSQEGRQAHPVPSTSGTSSSSSALIPSLRRDTSAVGGGSDDPGSPSTSSSGGGGGNTSGVSRKRPLPSLTSTFERDKRQAKREASPTFSDVTSSTSNNTAPKITLIAPVGEASLLRARANSTSAGHHPSNAPLAHEPPVLMMEESGRRDAADSSDGNPDGNEQPNQEGNVTESSGSSGEAMNEDAMENQPFDRNVAEAIAAQEELEDDDDADRNEESVDDEEVDEGDNAARSSDDPLSPAAVIDEEVVSGGDSNDASLDSNGVVAADFAPCEDEESSSGSYDAEDVERPAQSSSGVSSQEPSTSSSRQRSTLPLPLPMDRNFLRGRSPGSSVLGSARTPGSLSARYDAGDEYGVVPSTPKFPAPRREDDTNAMPQVPSFFFGGSTDTLEDVTASQVPPTPRQPDGDFFAQRLEVASEDSSSFQGPEDDVVDPMVPSGSGMHREDSSSNIGSSESGVGSSVVFPTSQGLRHAASDASFTGEASTSSFEPAVPSPGSAGSSVEIISSAAIGSPLGLGLPPQMSVRGNTRGPGRLRGRGAVASVAGSAPESVDRRPILAPAVSPLTRTTAASARALGPRGRGGRPAGRTGGVSRPRRRSNLQ</sequence>
<proteinExistence type="predicted"/>
<evidence type="ECO:0008006" key="5">
    <source>
        <dbReference type="Google" id="ProtNLM"/>
    </source>
</evidence>
<feature type="compositionally biased region" description="Low complexity" evidence="2">
    <location>
        <begin position="1674"/>
        <end position="1686"/>
    </location>
</feature>
<feature type="compositionally biased region" description="Polar residues" evidence="2">
    <location>
        <begin position="1439"/>
        <end position="1452"/>
    </location>
</feature>
<organism evidence="3 4">
    <name type="scientific">Hypsibius exemplaris</name>
    <name type="common">Freshwater tardigrade</name>
    <dbReference type="NCBI Taxonomy" id="2072580"/>
    <lineage>
        <taxon>Eukaryota</taxon>
        <taxon>Metazoa</taxon>
        <taxon>Ecdysozoa</taxon>
        <taxon>Tardigrada</taxon>
        <taxon>Eutardigrada</taxon>
        <taxon>Parachela</taxon>
        <taxon>Hypsibioidea</taxon>
        <taxon>Hypsibiidae</taxon>
        <taxon>Hypsibius</taxon>
    </lineage>
</organism>
<reference evidence="4" key="1">
    <citation type="submission" date="2017-01" db="EMBL/GenBank/DDBJ databases">
        <title>Comparative genomics of anhydrobiosis in the tardigrade Hypsibius dujardini.</title>
        <authorList>
            <person name="Yoshida Y."/>
            <person name="Koutsovoulos G."/>
            <person name="Laetsch D."/>
            <person name="Stevens L."/>
            <person name="Kumar S."/>
            <person name="Horikawa D."/>
            <person name="Ishino K."/>
            <person name="Komine S."/>
            <person name="Tomita M."/>
            <person name="Blaxter M."/>
            <person name="Arakawa K."/>
        </authorList>
    </citation>
    <scope>NUCLEOTIDE SEQUENCE [LARGE SCALE GENOMIC DNA]</scope>
    <source>
        <strain evidence="4">Z151</strain>
    </source>
</reference>
<gene>
    <name evidence="3" type="ORF">BV898_05775</name>
</gene>
<feature type="compositionally biased region" description="Low complexity" evidence="2">
    <location>
        <begin position="1598"/>
        <end position="1609"/>
    </location>
</feature>
<feature type="coiled-coil region" evidence="1">
    <location>
        <begin position="99"/>
        <end position="126"/>
    </location>
</feature>
<evidence type="ECO:0000313" key="3">
    <source>
        <dbReference type="EMBL" id="OQV20219.1"/>
    </source>
</evidence>
<feature type="compositionally biased region" description="Low complexity" evidence="2">
    <location>
        <begin position="1400"/>
        <end position="1424"/>
    </location>
</feature>
<feature type="coiled-coil region" evidence="1">
    <location>
        <begin position="836"/>
        <end position="888"/>
    </location>
</feature>
<dbReference type="PANTHER" id="PTHR18898">
    <property type="entry name" value="NUCLEOPROTEIN TPR-RELATED"/>
    <property type="match status" value="1"/>
</dbReference>
<feature type="coiled-coil region" evidence="1">
    <location>
        <begin position="282"/>
        <end position="342"/>
    </location>
</feature>
<feature type="compositionally biased region" description="Polar residues" evidence="2">
    <location>
        <begin position="1078"/>
        <end position="1092"/>
    </location>
</feature>
<dbReference type="GO" id="GO:0005643">
    <property type="term" value="C:nuclear pore"/>
    <property type="evidence" value="ECO:0007669"/>
    <property type="project" value="TreeGrafter"/>
</dbReference>
<evidence type="ECO:0000256" key="1">
    <source>
        <dbReference type="SAM" id="Coils"/>
    </source>
</evidence>
<feature type="compositionally biased region" description="Polar residues" evidence="2">
    <location>
        <begin position="1057"/>
        <end position="1067"/>
    </location>
</feature>
<dbReference type="Proteomes" id="UP000192578">
    <property type="component" value="Unassembled WGS sequence"/>
</dbReference>
<feature type="compositionally biased region" description="Low complexity" evidence="2">
    <location>
        <begin position="1557"/>
        <end position="1572"/>
    </location>
</feature>
<keyword evidence="1" id="KW-0175">Coiled coil</keyword>
<evidence type="ECO:0000256" key="2">
    <source>
        <dbReference type="SAM" id="MobiDB-lite"/>
    </source>
</evidence>
<feature type="region of interest" description="Disordered" evidence="2">
    <location>
        <begin position="1057"/>
        <end position="1096"/>
    </location>
</feature>
<feature type="compositionally biased region" description="Basic and acidic residues" evidence="2">
    <location>
        <begin position="1184"/>
        <end position="1195"/>
    </location>
</feature>
<evidence type="ECO:0000313" key="4">
    <source>
        <dbReference type="Proteomes" id="UP000192578"/>
    </source>
</evidence>
<keyword evidence="4" id="KW-1185">Reference proteome</keyword>
<feature type="region of interest" description="Disordered" evidence="2">
    <location>
        <begin position="1228"/>
        <end position="1609"/>
    </location>
</feature>
<feature type="compositionally biased region" description="Polar residues" evidence="2">
    <location>
        <begin position="1586"/>
        <end position="1597"/>
    </location>
</feature>
<accession>A0A1W0WYF0</accession>
<dbReference type="OrthoDB" id="10244400at2759"/>